<evidence type="ECO:0000256" key="7">
    <source>
        <dbReference type="ARBA" id="ARBA00022840"/>
    </source>
</evidence>
<keyword evidence="7 13" id="KW-0067">ATP-binding</keyword>
<keyword evidence="4 13" id="KW-0808">Transferase</keyword>
<dbReference type="SMART" id="SM00326">
    <property type="entry name" value="SH3"/>
    <property type="match status" value="1"/>
</dbReference>
<dbReference type="PRINTS" id="PR00401">
    <property type="entry name" value="SH2DOMAIN"/>
</dbReference>
<dbReference type="SMART" id="SM00219">
    <property type="entry name" value="TyrKc"/>
    <property type="match status" value="1"/>
</dbReference>
<protein>
    <recommendedName>
        <fullName evidence="13">Tyrosine-protein kinase</fullName>
        <ecNumber evidence="13">2.7.10.2</ecNumber>
    </recommendedName>
</protein>
<dbReference type="InterPro" id="IPR036860">
    <property type="entry name" value="SH2_dom_sf"/>
</dbReference>
<evidence type="ECO:0000256" key="9">
    <source>
        <dbReference type="ARBA" id="ARBA00023137"/>
    </source>
</evidence>
<keyword evidence="3" id="KW-0963">Cytoplasm</keyword>
<keyword evidence="5 13" id="KW-0547">Nucleotide-binding</keyword>
<evidence type="ECO:0000256" key="11">
    <source>
        <dbReference type="PROSITE-ProRule" id="PRU00191"/>
    </source>
</evidence>
<dbReference type="GO" id="GO:0005524">
    <property type="term" value="F:ATP binding"/>
    <property type="evidence" value="ECO:0007669"/>
    <property type="project" value="UniProtKB-KW"/>
</dbReference>
<keyword evidence="6 13" id="KW-0418">Kinase</keyword>
<gene>
    <name evidence="17" type="ORF">HOLleu_28583</name>
</gene>
<evidence type="ECO:0000256" key="4">
    <source>
        <dbReference type="ARBA" id="ARBA00022679"/>
    </source>
</evidence>
<feature type="domain" description="SH3" evidence="15">
    <location>
        <begin position="12"/>
        <end position="73"/>
    </location>
</feature>
<dbReference type="Gene3D" id="2.30.30.40">
    <property type="entry name" value="SH3 Domains"/>
    <property type="match status" value="1"/>
</dbReference>
<evidence type="ECO:0000313" key="17">
    <source>
        <dbReference type="EMBL" id="KAJ8029238.1"/>
    </source>
</evidence>
<dbReference type="SUPFAM" id="SSF56112">
    <property type="entry name" value="Protein kinase-like (PK-like)"/>
    <property type="match status" value="1"/>
</dbReference>
<dbReference type="FunFam" id="1.10.510.10:FF:000554">
    <property type="entry name" value="Predicted protein"/>
    <property type="match status" value="1"/>
</dbReference>
<comment type="caution">
    <text evidence="17">The sequence shown here is derived from an EMBL/GenBank/DDBJ whole genome shotgun (WGS) entry which is preliminary data.</text>
</comment>
<dbReference type="InterPro" id="IPR000980">
    <property type="entry name" value="SH2"/>
</dbReference>
<dbReference type="Proteomes" id="UP001152320">
    <property type="component" value="Chromosome 14"/>
</dbReference>
<dbReference type="OrthoDB" id="346907at2759"/>
<dbReference type="InterPro" id="IPR050198">
    <property type="entry name" value="Non-receptor_tyrosine_kinases"/>
</dbReference>
<dbReference type="CDD" id="cd09937">
    <property type="entry name" value="SH2_csk_like"/>
    <property type="match status" value="1"/>
</dbReference>
<dbReference type="InterPro" id="IPR000719">
    <property type="entry name" value="Prot_kinase_dom"/>
</dbReference>
<dbReference type="InterPro" id="IPR011009">
    <property type="entry name" value="Kinase-like_dom_sf"/>
</dbReference>
<dbReference type="PRINTS" id="PR00109">
    <property type="entry name" value="TYRKINASE"/>
</dbReference>
<dbReference type="EMBL" id="JAIZAY010000014">
    <property type="protein sequence ID" value="KAJ8029238.1"/>
    <property type="molecule type" value="Genomic_DNA"/>
</dbReference>
<dbReference type="Gene3D" id="1.10.510.10">
    <property type="entry name" value="Transferase(Phosphotransferase) domain 1"/>
    <property type="match status" value="1"/>
</dbReference>
<proteinExistence type="inferred from homology"/>
<evidence type="ECO:0000256" key="3">
    <source>
        <dbReference type="ARBA" id="ARBA00022490"/>
    </source>
</evidence>
<dbReference type="InterPro" id="IPR035027">
    <property type="entry name" value="Csk-like_SH2"/>
</dbReference>
<dbReference type="InterPro" id="IPR008266">
    <property type="entry name" value="Tyr_kinase_AS"/>
</dbReference>
<name>A0A9Q1BM28_HOLLE</name>
<dbReference type="InterPro" id="IPR001245">
    <property type="entry name" value="Ser-Thr/Tyr_kinase_cat_dom"/>
</dbReference>
<dbReference type="PRINTS" id="PR00452">
    <property type="entry name" value="SH3DOMAIN"/>
</dbReference>
<evidence type="ECO:0000256" key="8">
    <source>
        <dbReference type="ARBA" id="ARBA00022999"/>
    </source>
</evidence>
<dbReference type="Pfam" id="PF00018">
    <property type="entry name" value="SH3_1"/>
    <property type="match status" value="1"/>
</dbReference>
<dbReference type="SUPFAM" id="SSF50044">
    <property type="entry name" value="SH3-domain"/>
    <property type="match status" value="1"/>
</dbReference>
<organism evidence="17 18">
    <name type="scientific">Holothuria leucospilota</name>
    <name type="common">Black long sea cucumber</name>
    <name type="synonym">Mertensiothuria leucospilota</name>
    <dbReference type="NCBI Taxonomy" id="206669"/>
    <lineage>
        <taxon>Eukaryota</taxon>
        <taxon>Metazoa</taxon>
        <taxon>Echinodermata</taxon>
        <taxon>Eleutherozoa</taxon>
        <taxon>Echinozoa</taxon>
        <taxon>Holothuroidea</taxon>
        <taxon>Aspidochirotacea</taxon>
        <taxon>Aspidochirotida</taxon>
        <taxon>Holothuriidae</taxon>
        <taxon>Holothuria</taxon>
    </lineage>
</organism>
<dbReference type="InterPro" id="IPR020635">
    <property type="entry name" value="Tyr_kinase_cat_dom"/>
</dbReference>
<feature type="domain" description="SH2" evidence="14">
    <location>
        <begin position="84"/>
        <end position="173"/>
    </location>
</feature>
<evidence type="ECO:0000256" key="2">
    <source>
        <dbReference type="ARBA" id="ARBA00022443"/>
    </source>
</evidence>
<sequence>MSHRDQFQKKFKPGAKVKAIFDFHGTSVDDLSFKKEEVLTIVKISRDPNWYQARNSKGKNGMVPANHLEDFSEKKEVKLHAMPWFHGKITREKAEELMHPPRDGTFLVRESTHFQGDYSLSVSYKNSVEHYRIIYSKNQLTVDEETYFENLFQLVEHYQKDADGLCCKLEYPLQKKGSMNVAVDSKSFIESGWAIERSKIIFTGTLASGNFGDVREGTYQDKRVAIKLLKDDDKAAQAFLAEASVMTSLKHPNLVQLLGVVLGTPLLLVMEFMSKGNLVEYLRSRGRSVVTADQLLQFSTDCAKGMAYLEKKNLVHRDLAARNILISEEDIAKVSDFGLTAAAEHMQIGKELPIRWTAPESLDTKEFTTKSDVWSFGILLWEVYSYGKVPYPRVPLADIRKFVNNNYRMEPPEGCPQFIYKLMTDCWKMNPKDRPTFQNMVSRLESVQGSIRR</sequence>
<dbReference type="PRINTS" id="PR00678">
    <property type="entry name" value="PI3KINASEP85"/>
</dbReference>
<dbReference type="SUPFAM" id="SSF55550">
    <property type="entry name" value="SH2 domain"/>
    <property type="match status" value="1"/>
</dbReference>
<keyword evidence="9 13" id="KW-0829">Tyrosine-protein kinase</keyword>
<feature type="domain" description="Protein kinase" evidence="16">
    <location>
        <begin position="200"/>
        <end position="447"/>
    </location>
</feature>
<dbReference type="InterPro" id="IPR036028">
    <property type="entry name" value="SH3-like_dom_sf"/>
</dbReference>
<comment type="catalytic activity">
    <reaction evidence="10 13">
        <text>L-tyrosyl-[protein] + ATP = O-phospho-L-tyrosyl-[protein] + ADP + H(+)</text>
        <dbReference type="Rhea" id="RHEA:10596"/>
        <dbReference type="Rhea" id="RHEA-COMP:10136"/>
        <dbReference type="Rhea" id="RHEA-COMP:20101"/>
        <dbReference type="ChEBI" id="CHEBI:15378"/>
        <dbReference type="ChEBI" id="CHEBI:30616"/>
        <dbReference type="ChEBI" id="CHEBI:46858"/>
        <dbReference type="ChEBI" id="CHEBI:61978"/>
        <dbReference type="ChEBI" id="CHEBI:456216"/>
        <dbReference type="EC" id="2.7.10.2"/>
    </reaction>
</comment>
<evidence type="ECO:0000256" key="6">
    <source>
        <dbReference type="ARBA" id="ARBA00022777"/>
    </source>
</evidence>
<comment type="subcellular location">
    <subcellularLocation>
        <location evidence="1">Cytoplasm</location>
    </subcellularLocation>
</comment>
<evidence type="ECO:0000259" key="15">
    <source>
        <dbReference type="PROSITE" id="PS50002"/>
    </source>
</evidence>
<keyword evidence="18" id="KW-1185">Reference proteome</keyword>
<evidence type="ECO:0000256" key="10">
    <source>
        <dbReference type="ARBA" id="ARBA00051245"/>
    </source>
</evidence>
<dbReference type="PROSITE" id="PS50001">
    <property type="entry name" value="SH2"/>
    <property type="match status" value="1"/>
</dbReference>
<dbReference type="FunFam" id="3.30.505.10:FF:000023">
    <property type="entry name" value="Tyrosine-protein kinase"/>
    <property type="match status" value="1"/>
</dbReference>
<dbReference type="PROSITE" id="PS50011">
    <property type="entry name" value="PROTEIN_KINASE_DOM"/>
    <property type="match status" value="1"/>
</dbReference>
<dbReference type="EC" id="2.7.10.2" evidence="13"/>
<evidence type="ECO:0000256" key="1">
    <source>
        <dbReference type="ARBA" id="ARBA00004496"/>
    </source>
</evidence>
<dbReference type="InterPro" id="IPR001452">
    <property type="entry name" value="SH3_domain"/>
</dbReference>
<dbReference type="Pfam" id="PF00017">
    <property type="entry name" value="SH2"/>
    <property type="match status" value="1"/>
</dbReference>
<evidence type="ECO:0000313" key="18">
    <source>
        <dbReference type="Proteomes" id="UP001152320"/>
    </source>
</evidence>
<keyword evidence="2 12" id="KW-0728">SH3 domain</keyword>
<dbReference type="Pfam" id="PF07714">
    <property type="entry name" value="PK_Tyr_Ser-Thr"/>
    <property type="match status" value="1"/>
</dbReference>
<dbReference type="PANTHER" id="PTHR24418">
    <property type="entry name" value="TYROSINE-PROTEIN KINASE"/>
    <property type="match status" value="1"/>
</dbReference>
<evidence type="ECO:0000256" key="13">
    <source>
        <dbReference type="RuleBase" id="RU362096"/>
    </source>
</evidence>
<evidence type="ECO:0000256" key="12">
    <source>
        <dbReference type="PROSITE-ProRule" id="PRU00192"/>
    </source>
</evidence>
<evidence type="ECO:0000259" key="16">
    <source>
        <dbReference type="PROSITE" id="PS50011"/>
    </source>
</evidence>
<evidence type="ECO:0000256" key="5">
    <source>
        <dbReference type="ARBA" id="ARBA00022741"/>
    </source>
</evidence>
<dbReference type="AlphaFoldDB" id="A0A9Q1BM28"/>
<keyword evidence="8 11" id="KW-0727">SH2 domain</keyword>
<dbReference type="PROSITE" id="PS50002">
    <property type="entry name" value="SH3"/>
    <property type="match status" value="1"/>
</dbReference>
<comment type="similarity">
    <text evidence="13">Belongs to the protein kinase superfamily. Tyr protein kinase family.</text>
</comment>
<accession>A0A9Q1BM28</accession>
<evidence type="ECO:0000259" key="14">
    <source>
        <dbReference type="PROSITE" id="PS50001"/>
    </source>
</evidence>
<dbReference type="GO" id="GO:0004715">
    <property type="term" value="F:non-membrane spanning protein tyrosine kinase activity"/>
    <property type="evidence" value="ECO:0007669"/>
    <property type="project" value="UniProtKB-EC"/>
</dbReference>
<dbReference type="Gene3D" id="3.30.505.10">
    <property type="entry name" value="SH2 domain"/>
    <property type="match status" value="1"/>
</dbReference>
<dbReference type="SMART" id="SM00252">
    <property type="entry name" value="SH2"/>
    <property type="match status" value="1"/>
</dbReference>
<reference evidence="17" key="1">
    <citation type="submission" date="2021-10" db="EMBL/GenBank/DDBJ databases">
        <title>Tropical sea cucumber genome reveals ecological adaptation and Cuvierian tubules defense mechanism.</title>
        <authorList>
            <person name="Chen T."/>
        </authorList>
    </citation>
    <scope>NUCLEOTIDE SEQUENCE</scope>
    <source>
        <strain evidence="17">Nanhai2018</strain>
        <tissue evidence="17">Muscle</tissue>
    </source>
</reference>
<dbReference type="PROSITE" id="PS00109">
    <property type="entry name" value="PROTEIN_KINASE_TYR"/>
    <property type="match status" value="1"/>
</dbReference>
<dbReference type="GO" id="GO:0005737">
    <property type="term" value="C:cytoplasm"/>
    <property type="evidence" value="ECO:0007669"/>
    <property type="project" value="UniProtKB-SubCell"/>
</dbReference>